<protein>
    <submittedName>
        <fullName evidence="1">(rape) hypothetical protein</fullName>
    </submittedName>
    <submittedName>
        <fullName evidence="2">BnaC02g41380D protein</fullName>
    </submittedName>
</protein>
<proteinExistence type="predicted"/>
<reference evidence="2" key="2">
    <citation type="submission" date="2014-06" db="EMBL/GenBank/DDBJ databases">
        <authorList>
            <person name="Genoscope - CEA"/>
        </authorList>
    </citation>
    <scope>NUCLEOTIDE SEQUENCE</scope>
</reference>
<name>A0A078I3Y7_BRANA</name>
<evidence type="ECO:0000313" key="1">
    <source>
        <dbReference type="EMBL" id="CAF1921169.1"/>
    </source>
</evidence>
<accession>A0A078I3Y7</accession>
<evidence type="ECO:0000313" key="3">
    <source>
        <dbReference type="Proteomes" id="UP000028999"/>
    </source>
</evidence>
<keyword evidence="3" id="KW-1185">Reference proteome</keyword>
<dbReference type="EMBL" id="HG994366">
    <property type="protein sequence ID" value="CAF1921169.1"/>
    <property type="molecule type" value="Genomic_DNA"/>
</dbReference>
<dbReference type="EMBL" id="LK032584">
    <property type="protein sequence ID" value="CDY44279.1"/>
    <property type="molecule type" value="Genomic_DNA"/>
</dbReference>
<dbReference type="AlphaFoldDB" id="A0A078I3Y7"/>
<organism evidence="2 3">
    <name type="scientific">Brassica napus</name>
    <name type="common">Rape</name>
    <dbReference type="NCBI Taxonomy" id="3708"/>
    <lineage>
        <taxon>Eukaryota</taxon>
        <taxon>Viridiplantae</taxon>
        <taxon>Streptophyta</taxon>
        <taxon>Embryophyta</taxon>
        <taxon>Tracheophyta</taxon>
        <taxon>Spermatophyta</taxon>
        <taxon>Magnoliopsida</taxon>
        <taxon>eudicotyledons</taxon>
        <taxon>Gunneridae</taxon>
        <taxon>Pentapetalae</taxon>
        <taxon>rosids</taxon>
        <taxon>malvids</taxon>
        <taxon>Brassicales</taxon>
        <taxon>Brassicaceae</taxon>
        <taxon>Brassiceae</taxon>
        <taxon>Brassica</taxon>
    </lineage>
</organism>
<dbReference type="PaxDb" id="3708-A0A078I3Y7"/>
<dbReference type="Proteomes" id="UP000028999">
    <property type="component" value="Unassembled WGS sequence"/>
</dbReference>
<reference evidence="2 3" key="1">
    <citation type="journal article" date="2014" name="Science">
        <title>Plant genetics. Early allopolyploid evolution in the post-Neolithic Brassica napus oilseed genome.</title>
        <authorList>
            <person name="Chalhoub B."/>
            <person name="Denoeud F."/>
            <person name="Liu S."/>
            <person name="Parkin I.A."/>
            <person name="Tang H."/>
            <person name="Wang X."/>
            <person name="Chiquet J."/>
            <person name="Belcram H."/>
            <person name="Tong C."/>
            <person name="Samans B."/>
            <person name="Correa M."/>
            <person name="Da Silva C."/>
            <person name="Just J."/>
            <person name="Falentin C."/>
            <person name="Koh C.S."/>
            <person name="Le Clainche I."/>
            <person name="Bernard M."/>
            <person name="Bento P."/>
            <person name="Noel B."/>
            <person name="Labadie K."/>
            <person name="Alberti A."/>
            <person name="Charles M."/>
            <person name="Arnaud D."/>
            <person name="Guo H."/>
            <person name="Daviaud C."/>
            <person name="Alamery S."/>
            <person name="Jabbari K."/>
            <person name="Zhao M."/>
            <person name="Edger P.P."/>
            <person name="Chelaifa H."/>
            <person name="Tack D."/>
            <person name="Lassalle G."/>
            <person name="Mestiri I."/>
            <person name="Schnel N."/>
            <person name="Le Paslier M.C."/>
            <person name="Fan G."/>
            <person name="Renault V."/>
            <person name="Bayer P.E."/>
            <person name="Golicz A.A."/>
            <person name="Manoli S."/>
            <person name="Lee T.H."/>
            <person name="Thi V.H."/>
            <person name="Chalabi S."/>
            <person name="Hu Q."/>
            <person name="Fan C."/>
            <person name="Tollenaere R."/>
            <person name="Lu Y."/>
            <person name="Battail C."/>
            <person name="Shen J."/>
            <person name="Sidebottom C.H."/>
            <person name="Wang X."/>
            <person name="Canaguier A."/>
            <person name="Chauveau A."/>
            <person name="Berard A."/>
            <person name="Deniot G."/>
            <person name="Guan M."/>
            <person name="Liu Z."/>
            <person name="Sun F."/>
            <person name="Lim Y.P."/>
            <person name="Lyons E."/>
            <person name="Town C.D."/>
            <person name="Bancroft I."/>
            <person name="Wang X."/>
            <person name="Meng J."/>
            <person name="Ma J."/>
            <person name="Pires J.C."/>
            <person name="King G.J."/>
            <person name="Brunel D."/>
            <person name="Delourme R."/>
            <person name="Renard M."/>
            <person name="Aury J.M."/>
            <person name="Adams K.L."/>
            <person name="Batley J."/>
            <person name="Snowdon R.J."/>
            <person name="Tost J."/>
            <person name="Edwards D."/>
            <person name="Zhou Y."/>
            <person name="Hua W."/>
            <person name="Sharpe A.G."/>
            <person name="Paterson A.H."/>
            <person name="Guan C."/>
            <person name="Wincker P."/>
        </authorList>
    </citation>
    <scope>NUCLEOTIDE SEQUENCE [LARGE SCALE GENOMIC DNA]</scope>
    <source>
        <strain evidence="3">cv. Darmor-bzh</strain>
    </source>
</reference>
<gene>
    <name evidence="2" type="primary">BnaC02g41380D</name>
    <name evidence="1" type="ORF">DARMORV10_C02P60600.1</name>
    <name evidence="2" type="ORF">GSBRNA2T00079802001</name>
</gene>
<dbReference type="Proteomes" id="UP001295469">
    <property type="component" value="Chromosome C02"/>
</dbReference>
<reference evidence="1" key="3">
    <citation type="submission" date="2021-01" db="EMBL/GenBank/DDBJ databases">
        <authorList>
            <consortium name="Genoscope - CEA"/>
            <person name="William W."/>
        </authorList>
    </citation>
    <scope>NUCLEOTIDE SEQUENCE</scope>
</reference>
<dbReference type="Gramene" id="CDY44279">
    <property type="protein sequence ID" value="CDY44279"/>
    <property type="gene ID" value="GSBRNA2T00079802001"/>
</dbReference>
<sequence length="114" mass="13689">MKRIPSIKFSETLSFFLICYILRFWTNVRICLRRQEKYHGEFRCPGSSEEHCCWRKSIFAAETHTCLRQGNRVYNVGRMHLTFDDWILELLSFSAGEVHYALFFLFNVKKELII</sequence>
<evidence type="ECO:0000313" key="2">
    <source>
        <dbReference type="EMBL" id="CDY44279.1"/>
    </source>
</evidence>